<dbReference type="EMBL" id="BARV01006359">
    <property type="protein sequence ID" value="GAI11771.1"/>
    <property type="molecule type" value="Genomic_DNA"/>
</dbReference>
<comment type="similarity">
    <text evidence="1">Belongs to the diaminopimelate epimerase family.</text>
</comment>
<protein>
    <recommendedName>
        <fullName evidence="4">Diaminopimelate epimerase</fullName>
    </recommendedName>
</protein>
<sequence length="177" mass="19204">MGLPEFKPEQIPITLTTDVITSRSSSVIAKNEVTKQSPIITYQLTVGSYQLSVSLLSMGNPHAVNFTSDPVANFPLIQIGPKVERHPLFPQKTNFEIARVLNRGEIEARVWERGVGETLACGSGACAIAVAARLLSYIDNQVAIIFPGGTLTIHWDRVGEVLLTGPVEEAFSGEYPI</sequence>
<evidence type="ECO:0000256" key="1">
    <source>
        <dbReference type="ARBA" id="ARBA00010219"/>
    </source>
</evidence>
<accession>X1M118</accession>
<gene>
    <name evidence="3" type="ORF">S06H3_13026</name>
</gene>
<dbReference type="GO" id="GO:0008837">
    <property type="term" value="F:diaminopimelate epimerase activity"/>
    <property type="evidence" value="ECO:0007669"/>
    <property type="project" value="InterPro"/>
</dbReference>
<dbReference type="GO" id="GO:0005829">
    <property type="term" value="C:cytosol"/>
    <property type="evidence" value="ECO:0007669"/>
    <property type="project" value="TreeGrafter"/>
</dbReference>
<dbReference type="NCBIfam" id="TIGR00652">
    <property type="entry name" value="DapF"/>
    <property type="match status" value="1"/>
</dbReference>
<comment type="caution">
    <text evidence="3">The sequence shown here is derived from an EMBL/GenBank/DDBJ whole genome shotgun (WGS) entry which is preliminary data.</text>
</comment>
<dbReference type="PANTHER" id="PTHR31689">
    <property type="entry name" value="DIAMINOPIMELATE EPIMERASE, CHLOROPLASTIC"/>
    <property type="match status" value="1"/>
</dbReference>
<dbReference type="PANTHER" id="PTHR31689:SF0">
    <property type="entry name" value="DIAMINOPIMELATE EPIMERASE"/>
    <property type="match status" value="1"/>
</dbReference>
<keyword evidence="2" id="KW-0413">Isomerase</keyword>
<dbReference type="Pfam" id="PF01678">
    <property type="entry name" value="DAP_epimerase"/>
    <property type="match status" value="1"/>
</dbReference>
<dbReference type="InterPro" id="IPR001653">
    <property type="entry name" value="DAP_epimerase_DapF"/>
</dbReference>
<name>X1M118_9ZZZZ</name>
<evidence type="ECO:0000256" key="2">
    <source>
        <dbReference type="ARBA" id="ARBA00023235"/>
    </source>
</evidence>
<dbReference type="GO" id="GO:0009089">
    <property type="term" value="P:lysine biosynthetic process via diaminopimelate"/>
    <property type="evidence" value="ECO:0007669"/>
    <property type="project" value="InterPro"/>
</dbReference>
<dbReference type="Gene3D" id="3.10.310.10">
    <property type="entry name" value="Diaminopimelate Epimerase, Chain A, domain 1"/>
    <property type="match status" value="1"/>
</dbReference>
<proteinExistence type="inferred from homology"/>
<evidence type="ECO:0008006" key="4">
    <source>
        <dbReference type="Google" id="ProtNLM"/>
    </source>
</evidence>
<evidence type="ECO:0000313" key="3">
    <source>
        <dbReference type="EMBL" id="GAI11771.1"/>
    </source>
</evidence>
<organism evidence="3">
    <name type="scientific">marine sediment metagenome</name>
    <dbReference type="NCBI Taxonomy" id="412755"/>
    <lineage>
        <taxon>unclassified sequences</taxon>
        <taxon>metagenomes</taxon>
        <taxon>ecological metagenomes</taxon>
    </lineage>
</organism>
<reference evidence="3" key="1">
    <citation type="journal article" date="2014" name="Front. Microbiol.">
        <title>High frequency of phylogenetically diverse reductive dehalogenase-homologous genes in deep subseafloor sedimentary metagenomes.</title>
        <authorList>
            <person name="Kawai M."/>
            <person name="Futagami T."/>
            <person name="Toyoda A."/>
            <person name="Takaki Y."/>
            <person name="Nishi S."/>
            <person name="Hori S."/>
            <person name="Arai W."/>
            <person name="Tsubouchi T."/>
            <person name="Morono Y."/>
            <person name="Uchiyama I."/>
            <person name="Ito T."/>
            <person name="Fujiyama A."/>
            <person name="Inagaki F."/>
            <person name="Takami H."/>
        </authorList>
    </citation>
    <scope>NUCLEOTIDE SEQUENCE</scope>
    <source>
        <strain evidence="3">Expedition CK06-06</strain>
    </source>
</reference>
<dbReference type="SUPFAM" id="SSF54506">
    <property type="entry name" value="Diaminopimelate epimerase-like"/>
    <property type="match status" value="1"/>
</dbReference>
<dbReference type="AlphaFoldDB" id="X1M118"/>